<proteinExistence type="predicted"/>
<sequence>MGDGFSFSIHGTVLDPNIQGLAKAIWNARNQLKGRVTNLINETLSGFFNNDGNDPLQQNIPVPTAAEILYVGCISTIGRQIGYPQYNRDGITLLDICNIIQDTVNRAMVCNCGNCYNFINRRIAMGTCIKDRLNTLLVLEQEIRSTTPAQILSSTALGEANRGLLFL</sequence>
<evidence type="ECO:0000313" key="2">
    <source>
        <dbReference type="Proteomes" id="UP000015100"/>
    </source>
</evidence>
<name>S8A3I9_DACHA</name>
<accession>S8A3I9</accession>
<reference evidence="2" key="2">
    <citation type="submission" date="2013-04" db="EMBL/GenBank/DDBJ databases">
        <title>Genomic mechanisms accounting for the adaptation to parasitism in nematode-trapping fungi.</title>
        <authorList>
            <person name="Ahren D.G."/>
        </authorList>
    </citation>
    <scope>NUCLEOTIDE SEQUENCE [LARGE SCALE GENOMIC DNA]</scope>
    <source>
        <strain evidence="2">CBS 200.50</strain>
    </source>
</reference>
<organism evidence="1 2">
    <name type="scientific">Dactylellina haptotyla (strain CBS 200.50)</name>
    <name type="common">Nematode-trapping fungus</name>
    <name type="synonym">Monacrosporium haptotylum</name>
    <dbReference type="NCBI Taxonomy" id="1284197"/>
    <lineage>
        <taxon>Eukaryota</taxon>
        <taxon>Fungi</taxon>
        <taxon>Dikarya</taxon>
        <taxon>Ascomycota</taxon>
        <taxon>Pezizomycotina</taxon>
        <taxon>Orbiliomycetes</taxon>
        <taxon>Orbiliales</taxon>
        <taxon>Orbiliaceae</taxon>
        <taxon>Dactylellina</taxon>
    </lineage>
</organism>
<keyword evidence="2" id="KW-1185">Reference proteome</keyword>
<dbReference type="AlphaFoldDB" id="S8A3I9"/>
<dbReference type="Proteomes" id="UP000015100">
    <property type="component" value="Unassembled WGS sequence"/>
</dbReference>
<dbReference type="HOGENOM" id="CLU_1594476_0_0_1"/>
<comment type="caution">
    <text evidence="1">The sequence shown here is derived from an EMBL/GenBank/DDBJ whole genome shotgun (WGS) entry which is preliminary data.</text>
</comment>
<dbReference type="EMBL" id="AQGS01000677">
    <property type="protein sequence ID" value="EPS37299.1"/>
    <property type="molecule type" value="Genomic_DNA"/>
</dbReference>
<protein>
    <submittedName>
        <fullName evidence="1">Uncharacterized protein</fullName>
    </submittedName>
</protein>
<gene>
    <name evidence="1" type="ORF">H072_9068</name>
</gene>
<reference evidence="1 2" key="1">
    <citation type="journal article" date="2013" name="PLoS Genet.">
        <title>Genomic mechanisms accounting for the adaptation to parasitism in nematode-trapping fungi.</title>
        <authorList>
            <person name="Meerupati T."/>
            <person name="Andersson K.M."/>
            <person name="Friman E."/>
            <person name="Kumar D."/>
            <person name="Tunlid A."/>
            <person name="Ahren D."/>
        </authorList>
    </citation>
    <scope>NUCLEOTIDE SEQUENCE [LARGE SCALE GENOMIC DNA]</scope>
    <source>
        <strain evidence="1 2">CBS 200.50</strain>
    </source>
</reference>
<evidence type="ECO:0000313" key="1">
    <source>
        <dbReference type="EMBL" id="EPS37299.1"/>
    </source>
</evidence>